<evidence type="ECO:0000256" key="7">
    <source>
        <dbReference type="ARBA" id="ARBA00023242"/>
    </source>
</evidence>
<feature type="domain" description="TmcA/NAT10 N-terminal" evidence="11">
    <location>
        <begin position="9"/>
        <end position="202"/>
    </location>
</feature>
<comment type="caution">
    <text evidence="14">The sequence shown here is derived from an EMBL/GenBank/DDBJ whole genome shotgun (WGS) entry which is preliminary data.</text>
</comment>
<evidence type="ECO:0000256" key="1">
    <source>
        <dbReference type="ARBA" id="ARBA00004604"/>
    </source>
</evidence>
<dbReference type="PANTHER" id="PTHR10925">
    <property type="entry name" value="N-ACETYLTRANSFERASE 10"/>
    <property type="match status" value="1"/>
</dbReference>
<evidence type="ECO:0000256" key="3">
    <source>
        <dbReference type="ARBA" id="ARBA00022679"/>
    </source>
</evidence>
<feature type="binding site" evidence="9">
    <location>
        <begin position="658"/>
        <end position="660"/>
    </location>
    <ligand>
        <name>acetyl-CoA</name>
        <dbReference type="ChEBI" id="CHEBI:57288"/>
    </ligand>
</feature>
<comment type="function">
    <text evidence="9">RNA cytidine acetyltransferase with specificity toward both 18S rRNA and tRNAs. Catalyzes the formation of N(4)-acetylcytidine (ac4C) in 18S rRNA. Required for early nucleolar cleavages of precursor rRNA at sites A0, A1 and A2 during 18S rRNA synthesis. Catalyzes the formation of ac4C in serine and leucine tRNAs. Requires the tRNA-binding adapter protein TAN1 for full tRNA acetyltransferase activity but not for 18S rRNA acetylation.</text>
</comment>
<keyword evidence="15" id="KW-1185">Reference proteome</keyword>
<dbReference type="Pfam" id="PF13718">
    <property type="entry name" value="GNAT_acetyltr_2"/>
    <property type="match status" value="1"/>
</dbReference>
<dbReference type="EC" id="2.3.1.-" evidence="9"/>
<evidence type="ECO:0000259" key="13">
    <source>
        <dbReference type="Pfam" id="PF13725"/>
    </source>
</evidence>
<organism evidence="14 15">
    <name type="scientific">Myxozyma melibiosi</name>
    <dbReference type="NCBI Taxonomy" id="54550"/>
    <lineage>
        <taxon>Eukaryota</taxon>
        <taxon>Fungi</taxon>
        <taxon>Dikarya</taxon>
        <taxon>Ascomycota</taxon>
        <taxon>Saccharomycotina</taxon>
        <taxon>Lipomycetes</taxon>
        <taxon>Lipomycetales</taxon>
        <taxon>Lipomycetaceae</taxon>
        <taxon>Myxozyma</taxon>
    </lineage>
</organism>
<dbReference type="Pfam" id="PF13725">
    <property type="entry name" value="tRNA_bind_2"/>
    <property type="match status" value="1"/>
</dbReference>
<feature type="domain" description="N-acetyltransferase" evidence="12">
    <location>
        <begin position="557"/>
        <end position="791"/>
    </location>
</feature>
<dbReference type="Pfam" id="PF08351">
    <property type="entry name" value="TmcA_N"/>
    <property type="match status" value="1"/>
</dbReference>
<dbReference type="InterPro" id="IPR027992">
    <property type="entry name" value="tRNA_bind_dom"/>
</dbReference>
<dbReference type="GeneID" id="90038737"/>
<feature type="domain" description="Possible tRNA binding" evidence="13">
    <location>
        <begin position="799"/>
        <end position="1050"/>
    </location>
</feature>
<dbReference type="EMBL" id="JBBJBU010000010">
    <property type="protein sequence ID" value="KAK7203799.1"/>
    <property type="molecule type" value="Genomic_DNA"/>
</dbReference>
<keyword evidence="3 9" id="KW-0808">Transferase</keyword>
<feature type="binding site" evidence="9">
    <location>
        <begin position="290"/>
        <end position="299"/>
    </location>
    <ligand>
        <name>ATP</name>
        <dbReference type="ChEBI" id="CHEBI:30616"/>
    </ligand>
</feature>
<sequence>MVKKAIDSRIPTLIRNNVQEHKRSFFIIIGDHARDQLPNLHYLLSSTDLKMNKSVLWAYKSKLLGFTSHRKKRETKIKRDIKRGVREANSEDPFELFVGLQSIRYVYYKETEKILGNTFGMCILQDFEALTPNLLARTIETVEGGGIVVILLKTMSSLKQLYTMTMDIHSRYRTEAHDDVVARFNERFILSLGSCESCLVVDDELNVLPISGAKNVKPLPPVDEDDEQGNLSKEAKELKQLKESLEDVQPAGALVGVAKTVDQAKAIVTFIESLEEKSLRGTVTLTAGRGRGKSAAMGLAVAAAVSHGYSNIFITSPSPENLKTLFEFIFKGFDALGYDEHMDYDILQSTDPEFNKAIVRVNIFRSHRQTIQYIRPQDAQVLGQAELVVIDEAAAIPLPLVKKLLGPYLVFMASTINGYEGTGRSLSLKLIQQLREQSRMIAPKKENSGSSSSSASGNAIAVVDRSGKQSTNFNLSGGFGSRTLREIELNEPIRYAPGDAVEKWLNKLLCLEATLPPSISSAGGKKRFPHPNECQLYCVNRDTLFSFHPVSEAFLHRMMALYVASHYKNTPNDLQLLSDAPAHQLYVLLPPTDESDHRLPEPLCVVQLALEGEISKQSIMNNLNRGQRAGGDLIPWIVSQQFQDSEFGTLSGARVVRIATHPEYTKMGYGSRSMELLTEYFQGKFAPLVEPTAGVSATEKKVATVTDTELESGSEQLLTETIKVRDAKSMPPLLLKLSEQSPSRLDYLGVSYGLTPQLLKFWKKGGYKPVYLRQTANELTGEHTCVMIKPLTPNGDSEWLDAFASDFRKRFVQLLAYEFRDFAAVTGLSVLESAAVSQKGYISKKDVDSLFSPYDLKRLESYANNLLDYHVIVDLLPPIAQLYTQNRLRTLISETEEEVKLSAVQATILLGIGLQKKDVTTMEKELGLPSSQILAMFAKSIRKISTFFRGVQERAVEESLFSSSDKIKSEAQNGKDVSSAVVPAEEGIDDEELMNGDLVSGFTPMAQRLADDLADAGAEVLDELKEKQKELINALDLTQYAIDTDPAEWDISDRLAGRIAKDGKGVVSVKSGKERKRKGEAGTAAEIYDEELKKLEKTKLGSSSGKRSSKKSRRA</sequence>
<proteinExistence type="inferred from homology"/>
<comment type="catalytic activity">
    <reaction evidence="9">
        <text>a cytidine in 18S rRNA + acetyl-CoA + ATP + H2O = an N(4)-acetylcytidine in 18S rRNA + ADP + phosphate + CoA + H(+)</text>
        <dbReference type="Rhea" id="RHEA:51424"/>
        <dbReference type="Rhea" id="RHEA-COMP:13575"/>
        <dbReference type="Rhea" id="RHEA-COMP:13576"/>
        <dbReference type="ChEBI" id="CHEBI:15377"/>
        <dbReference type="ChEBI" id="CHEBI:15378"/>
        <dbReference type="ChEBI" id="CHEBI:30616"/>
        <dbReference type="ChEBI" id="CHEBI:43474"/>
        <dbReference type="ChEBI" id="CHEBI:57287"/>
        <dbReference type="ChEBI" id="CHEBI:57288"/>
        <dbReference type="ChEBI" id="CHEBI:74900"/>
        <dbReference type="ChEBI" id="CHEBI:82748"/>
        <dbReference type="ChEBI" id="CHEBI:456216"/>
    </reaction>
</comment>
<evidence type="ECO:0000313" key="14">
    <source>
        <dbReference type="EMBL" id="KAK7203799.1"/>
    </source>
</evidence>
<comment type="similarity">
    <text evidence="9">Belongs to the RNA cytidine acetyltransferase family. NAT10 subfamily.</text>
</comment>
<feature type="domain" description="TcmA/NAT10 helicase" evidence="10">
    <location>
        <begin position="285"/>
        <end position="512"/>
    </location>
</feature>
<comment type="subunit">
    <text evidence="9">Interacts with TAN1.</text>
</comment>
<dbReference type="Gene3D" id="3.40.50.300">
    <property type="entry name" value="P-loop containing nucleotide triphosphate hydrolases"/>
    <property type="match status" value="1"/>
</dbReference>
<evidence type="ECO:0000259" key="12">
    <source>
        <dbReference type="Pfam" id="PF13718"/>
    </source>
</evidence>
<accession>A0ABR1F1S7</accession>
<evidence type="ECO:0000256" key="9">
    <source>
        <dbReference type="HAMAP-Rule" id="MF_03211"/>
    </source>
</evidence>
<evidence type="ECO:0000256" key="6">
    <source>
        <dbReference type="ARBA" id="ARBA00022840"/>
    </source>
</evidence>
<protein>
    <recommendedName>
        <fullName evidence="9">RNA cytidine acetyltransferase</fullName>
        <ecNumber evidence="9">2.3.1.-</ecNumber>
    </recommendedName>
    <alternativeName>
        <fullName evidence="9">18S rRNA cytosine acetyltransferase</fullName>
    </alternativeName>
</protein>
<comment type="subcellular location">
    <subcellularLocation>
        <location evidence="1 9">Nucleus</location>
        <location evidence="1 9">Nucleolus</location>
    </subcellularLocation>
</comment>
<keyword evidence="7 9" id="KW-0539">Nucleus</keyword>
<dbReference type="InterPro" id="IPR013562">
    <property type="entry name" value="TmcA/NAT10_N"/>
</dbReference>
<feature type="binding site" evidence="9">
    <location>
        <position position="764"/>
    </location>
    <ligand>
        <name>acetyl-CoA</name>
        <dbReference type="ChEBI" id="CHEBI:57288"/>
    </ligand>
</feature>
<evidence type="ECO:0000259" key="11">
    <source>
        <dbReference type="Pfam" id="PF08351"/>
    </source>
</evidence>
<keyword evidence="8 9" id="KW-0012">Acyltransferase</keyword>
<evidence type="ECO:0000259" key="10">
    <source>
        <dbReference type="Pfam" id="PF05127"/>
    </source>
</evidence>
<evidence type="ECO:0000256" key="5">
    <source>
        <dbReference type="ARBA" id="ARBA00022741"/>
    </source>
</evidence>
<evidence type="ECO:0000256" key="4">
    <source>
        <dbReference type="ARBA" id="ARBA00022694"/>
    </source>
</evidence>
<dbReference type="InterPro" id="IPR032672">
    <property type="entry name" value="TmcA/NAT10/Kre33"/>
</dbReference>
<dbReference type="InterPro" id="IPR007807">
    <property type="entry name" value="TcmA/NAT10_helicase"/>
</dbReference>
<dbReference type="PANTHER" id="PTHR10925:SF5">
    <property type="entry name" value="RNA CYTIDINE ACETYLTRANSFERASE"/>
    <property type="match status" value="1"/>
</dbReference>
<dbReference type="HAMAP" id="MF_03211">
    <property type="entry name" value="RNA_acetyltr_Nat10"/>
    <property type="match status" value="1"/>
</dbReference>
<name>A0ABR1F1S7_9ASCO</name>
<dbReference type="Gene3D" id="3.40.50.11040">
    <property type="match status" value="1"/>
</dbReference>
<evidence type="ECO:0000256" key="8">
    <source>
        <dbReference type="ARBA" id="ARBA00023315"/>
    </source>
</evidence>
<dbReference type="RefSeq" id="XP_064766832.1">
    <property type="nucleotide sequence ID" value="XM_064913225.1"/>
</dbReference>
<evidence type="ECO:0000256" key="2">
    <source>
        <dbReference type="ARBA" id="ARBA00022552"/>
    </source>
</evidence>
<gene>
    <name evidence="9" type="primary">NAT10</name>
    <name evidence="14" type="ORF">BZA70DRAFT_282121</name>
</gene>
<keyword evidence="5 9" id="KW-0547">Nucleotide-binding</keyword>
<keyword evidence="4 9" id="KW-0819">tRNA processing</keyword>
<keyword evidence="6 9" id="KW-0067">ATP-binding</keyword>
<keyword evidence="2 9" id="KW-0698">rRNA processing</keyword>
<dbReference type="InterPro" id="IPR000182">
    <property type="entry name" value="GNAT_dom"/>
</dbReference>
<dbReference type="Gene3D" id="3.40.630.30">
    <property type="match status" value="1"/>
</dbReference>
<dbReference type="InterPro" id="IPR027417">
    <property type="entry name" value="P-loop_NTPase"/>
</dbReference>
<feature type="binding site" evidence="9">
    <location>
        <begin position="665"/>
        <end position="671"/>
    </location>
    <ligand>
        <name>acetyl-CoA</name>
        <dbReference type="ChEBI" id="CHEBI:57288"/>
    </ligand>
</feature>
<evidence type="ECO:0000313" key="15">
    <source>
        <dbReference type="Proteomes" id="UP001498771"/>
    </source>
</evidence>
<dbReference type="InterPro" id="IPR033688">
    <property type="entry name" value="NAT10"/>
</dbReference>
<comment type="catalytic activity">
    <reaction evidence="9">
        <text>a cytidine in tRNA + acetyl-CoA + ATP + H2O = an N(4)-acetylcytidine in tRNA + ADP + phosphate + CoA + H(+)</text>
        <dbReference type="Rhea" id="RHEA:53876"/>
        <dbReference type="Rhea" id="RHEA-COMP:13670"/>
        <dbReference type="Rhea" id="RHEA-COMP:13671"/>
        <dbReference type="ChEBI" id="CHEBI:15377"/>
        <dbReference type="ChEBI" id="CHEBI:15378"/>
        <dbReference type="ChEBI" id="CHEBI:30616"/>
        <dbReference type="ChEBI" id="CHEBI:43474"/>
        <dbReference type="ChEBI" id="CHEBI:57287"/>
        <dbReference type="ChEBI" id="CHEBI:57288"/>
        <dbReference type="ChEBI" id="CHEBI:74900"/>
        <dbReference type="ChEBI" id="CHEBI:82748"/>
        <dbReference type="ChEBI" id="CHEBI:456216"/>
    </reaction>
</comment>
<dbReference type="Proteomes" id="UP001498771">
    <property type="component" value="Unassembled WGS sequence"/>
</dbReference>
<feature type="binding site" evidence="9">
    <location>
        <position position="494"/>
    </location>
    <ligand>
        <name>ATP</name>
        <dbReference type="ChEBI" id="CHEBI:30616"/>
    </ligand>
</feature>
<dbReference type="Pfam" id="PF05127">
    <property type="entry name" value="NAT10_TcmA_helicase"/>
    <property type="match status" value="1"/>
</dbReference>
<reference evidence="14 15" key="1">
    <citation type="submission" date="2024-03" db="EMBL/GenBank/DDBJ databases">
        <title>Genome-scale model development and genomic sequencing of the oleaginous clade Lipomyces.</title>
        <authorList>
            <consortium name="Lawrence Berkeley National Laboratory"/>
            <person name="Czajka J.J."/>
            <person name="Han Y."/>
            <person name="Kim J."/>
            <person name="Mondo S.J."/>
            <person name="Hofstad B.A."/>
            <person name="Robles A."/>
            <person name="Haridas S."/>
            <person name="Riley R."/>
            <person name="LaButti K."/>
            <person name="Pangilinan J."/>
            <person name="Andreopoulos W."/>
            <person name="Lipzen A."/>
            <person name="Yan J."/>
            <person name="Wang M."/>
            <person name="Ng V."/>
            <person name="Grigoriev I.V."/>
            <person name="Spatafora J.W."/>
            <person name="Magnuson J.K."/>
            <person name="Baker S.E."/>
            <person name="Pomraning K.R."/>
        </authorList>
    </citation>
    <scope>NUCLEOTIDE SEQUENCE [LARGE SCALE GENOMIC DNA]</scope>
    <source>
        <strain evidence="14 15">Phaff 52-87</strain>
    </source>
</reference>